<protein>
    <submittedName>
        <fullName evidence="2">Uncharacterized protein</fullName>
    </submittedName>
</protein>
<keyword evidence="3" id="KW-1185">Reference proteome</keyword>
<reference evidence="3" key="1">
    <citation type="journal article" date="2019" name="Int. J. Syst. Evol. Microbiol.">
        <title>The Global Catalogue of Microorganisms (GCM) 10K type strain sequencing project: providing services to taxonomists for standard genome sequencing and annotation.</title>
        <authorList>
            <consortium name="The Broad Institute Genomics Platform"/>
            <consortium name="The Broad Institute Genome Sequencing Center for Infectious Disease"/>
            <person name="Wu L."/>
            <person name="Ma J."/>
        </authorList>
    </citation>
    <scope>NUCLEOTIDE SEQUENCE [LARGE SCALE GENOMIC DNA]</scope>
    <source>
        <strain evidence="3">LMG 29247</strain>
    </source>
</reference>
<gene>
    <name evidence="2" type="ORF">ACFSF0_19205</name>
</gene>
<keyword evidence="1" id="KW-0472">Membrane</keyword>
<dbReference type="Proteomes" id="UP001597304">
    <property type="component" value="Unassembled WGS sequence"/>
</dbReference>
<evidence type="ECO:0000256" key="1">
    <source>
        <dbReference type="SAM" id="Phobius"/>
    </source>
</evidence>
<evidence type="ECO:0000313" key="3">
    <source>
        <dbReference type="Proteomes" id="UP001597304"/>
    </source>
</evidence>
<proteinExistence type="predicted"/>
<keyword evidence="1" id="KW-1133">Transmembrane helix</keyword>
<evidence type="ECO:0000313" key="2">
    <source>
        <dbReference type="EMBL" id="MFD1712731.1"/>
    </source>
</evidence>
<dbReference type="EMBL" id="JBHUEJ010000047">
    <property type="protein sequence ID" value="MFD1712731.1"/>
    <property type="molecule type" value="Genomic_DNA"/>
</dbReference>
<name>A0ABW4KZQ3_9BURK</name>
<comment type="caution">
    <text evidence="2">The sequence shown here is derived from an EMBL/GenBank/DDBJ whole genome shotgun (WGS) entry which is preliminary data.</text>
</comment>
<sequence>MIGARKVVRRAFGLMVPRTSQKMRRNEVYRWTNRLVWLVIVLLGLAAALFGTLGRS</sequence>
<keyword evidence="1" id="KW-0812">Transmembrane</keyword>
<accession>A0ABW4KZQ3</accession>
<feature type="transmembrane region" description="Helical" evidence="1">
    <location>
        <begin position="35"/>
        <end position="53"/>
    </location>
</feature>
<dbReference type="RefSeq" id="WP_187265813.1">
    <property type="nucleotide sequence ID" value="NZ_JBHUEJ010000047.1"/>
</dbReference>
<organism evidence="2 3">
    <name type="scientific">Ottowia flava</name>
    <dbReference type="NCBI Taxonomy" id="2675430"/>
    <lineage>
        <taxon>Bacteria</taxon>
        <taxon>Pseudomonadati</taxon>
        <taxon>Pseudomonadota</taxon>
        <taxon>Betaproteobacteria</taxon>
        <taxon>Burkholderiales</taxon>
        <taxon>Comamonadaceae</taxon>
        <taxon>Ottowia</taxon>
    </lineage>
</organism>